<organism evidence="2 3">
    <name type="scientific">Phytohabitans houttuyneae</name>
    <dbReference type="NCBI Taxonomy" id="1076126"/>
    <lineage>
        <taxon>Bacteria</taxon>
        <taxon>Bacillati</taxon>
        <taxon>Actinomycetota</taxon>
        <taxon>Actinomycetes</taxon>
        <taxon>Micromonosporales</taxon>
        <taxon>Micromonosporaceae</taxon>
    </lineage>
</organism>
<name>A0A6V8K4N7_9ACTN</name>
<accession>A0A6V8K4N7</accession>
<keyword evidence="3" id="KW-1185">Reference proteome</keyword>
<comment type="caution">
    <text evidence="2">The sequence shown here is derived from an EMBL/GenBank/DDBJ whole genome shotgun (WGS) entry which is preliminary data.</text>
</comment>
<dbReference type="PROSITE" id="PS51192">
    <property type="entry name" value="HELICASE_ATP_BIND_1"/>
    <property type="match status" value="1"/>
</dbReference>
<proteinExistence type="predicted"/>
<reference evidence="2 3" key="1">
    <citation type="submission" date="2020-03" db="EMBL/GenBank/DDBJ databases">
        <title>Whole genome shotgun sequence of Phytohabitans houttuyneae NBRC 108639.</title>
        <authorList>
            <person name="Komaki H."/>
            <person name="Tamura T."/>
        </authorList>
    </citation>
    <scope>NUCLEOTIDE SEQUENCE [LARGE SCALE GENOMIC DNA]</scope>
    <source>
        <strain evidence="2 3">NBRC 108639</strain>
    </source>
</reference>
<dbReference type="EMBL" id="BLPF01000001">
    <property type="protein sequence ID" value="GFJ77361.1"/>
    <property type="molecule type" value="Genomic_DNA"/>
</dbReference>
<reference evidence="2 3" key="2">
    <citation type="submission" date="2020-03" db="EMBL/GenBank/DDBJ databases">
        <authorList>
            <person name="Ichikawa N."/>
            <person name="Kimura A."/>
            <person name="Kitahashi Y."/>
            <person name="Uohara A."/>
        </authorList>
    </citation>
    <scope>NUCLEOTIDE SEQUENCE [LARGE SCALE GENOMIC DNA]</scope>
    <source>
        <strain evidence="2 3">NBRC 108639</strain>
    </source>
</reference>
<dbReference type="AlphaFoldDB" id="A0A6V8K4N7"/>
<dbReference type="SUPFAM" id="SSF52540">
    <property type="entry name" value="P-loop containing nucleoside triphosphate hydrolases"/>
    <property type="match status" value="1"/>
</dbReference>
<dbReference type="InterPro" id="IPR014001">
    <property type="entry name" value="Helicase_ATP-bd"/>
</dbReference>
<dbReference type="InterPro" id="IPR011545">
    <property type="entry name" value="DEAD/DEAH_box_helicase_dom"/>
</dbReference>
<dbReference type="InterPro" id="IPR027417">
    <property type="entry name" value="P-loop_NTPase"/>
</dbReference>
<dbReference type="Pfam" id="PF00270">
    <property type="entry name" value="DEAD"/>
    <property type="match status" value="1"/>
</dbReference>
<feature type="domain" description="Helicase ATP-binding" evidence="1">
    <location>
        <begin position="48"/>
        <end position="311"/>
    </location>
</feature>
<protein>
    <recommendedName>
        <fullName evidence="1">Helicase ATP-binding domain-containing protein</fullName>
    </recommendedName>
</protein>
<evidence type="ECO:0000259" key="1">
    <source>
        <dbReference type="PROSITE" id="PS51192"/>
    </source>
</evidence>
<dbReference type="Gene3D" id="3.40.50.300">
    <property type="entry name" value="P-loop containing nucleotide triphosphate hydrolases"/>
    <property type="match status" value="1"/>
</dbReference>
<dbReference type="SMART" id="SM00487">
    <property type="entry name" value="DEXDc"/>
    <property type="match status" value="1"/>
</dbReference>
<sequence>MAFDFESLSVGDTLSTIIDPVTLFDSLPNKRPGYGYLRAVQQAVLEQWSDRRGVRDVVIKTNTGGGKTVVGLIILQCCLNEGKGPALYLAPTPDLALRVLEEAANLGIATVDDPQATKFLRSEAICVTTMNVLVNGKTRFGLTVSGSRHRPVPVGSVVVDDAHAALAMTEEKTRLVIPNDHEAYGKLLDLFEEDLRTQNLKAVLDIEDGDYTAVAAVPFWAWQDKQENALQILHPYRQTDAFEWSWPLVGDLLPWCQVVVTAGAFEIMPPCPPIEKIPSFADAGRRVYLTATLADDSVLVTHFDADPTSVASSIVPPSAADLGDRLILAPKISIRRSPTTRCAPWSGRSPMSTTSSS</sequence>
<dbReference type="GO" id="GO:0005524">
    <property type="term" value="F:ATP binding"/>
    <property type="evidence" value="ECO:0007669"/>
    <property type="project" value="InterPro"/>
</dbReference>
<gene>
    <name evidence="2" type="ORF">Phou_015410</name>
</gene>
<dbReference type="Proteomes" id="UP000482800">
    <property type="component" value="Unassembled WGS sequence"/>
</dbReference>
<dbReference type="GO" id="GO:0003676">
    <property type="term" value="F:nucleic acid binding"/>
    <property type="evidence" value="ECO:0007669"/>
    <property type="project" value="InterPro"/>
</dbReference>
<evidence type="ECO:0000313" key="2">
    <source>
        <dbReference type="EMBL" id="GFJ77361.1"/>
    </source>
</evidence>
<dbReference type="RefSeq" id="WP_173054741.1">
    <property type="nucleotide sequence ID" value="NZ_BLPF01000001.1"/>
</dbReference>
<evidence type="ECO:0000313" key="3">
    <source>
        <dbReference type="Proteomes" id="UP000482800"/>
    </source>
</evidence>